<reference evidence="1 2" key="1">
    <citation type="submission" date="2023-11" db="EMBL/GenBank/DDBJ databases">
        <authorList>
            <person name="Bao R."/>
        </authorList>
    </citation>
    <scope>NUCLEOTIDE SEQUENCE [LARGE SCALE GENOMIC DNA]</scope>
    <source>
        <strain evidence="1 2">PJ23</strain>
    </source>
</reference>
<evidence type="ECO:0000313" key="2">
    <source>
        <dbReference type="Proteomes" id="UP001274321"/>
    </source>
</evidence>
<protein>
    <submittedName>
        <fullName evidence="1">Uncharacterized protein</fullName>
    </submittedName>
</protein>
<accession>A0ABU4RPA4</accession>
<keyword evidence="2" id="KW-1185">Reference proteome</keyword>
<comment type="caution">
    <text evidence="1">The sequence shown here is derived from an EMBL/GenBank/DDBJ whole genome shotgun (WGS) entry which is preliminary data.</text>
</comment>
<organism evidence="1 2">
    <name type="scientific">Terrihabitans rhizophilus</name>
    <dbReference type="NCBI Taxonomy" id="3092662"/>
    <lineage>
        <taxon>Bacteria</taxon>
        <taxon>Pseudomonadati</taxon>
        <taxon>Pseudomonadota</taxon>
        <taxon>Alphaproteobacteria</taxon>
        <taxon>Hyphomicrobiales</taxon>
        <taxon>Terrihabitans</taxon>
    </lineage>
</organism>
<name>A0ABU4RPA4_9HYPH</name>
<gene>
    <name evidence="1" type="ORF">SCD90_11360</name>
</gene>
<evidence type="ECO:0000313" key="1">
    <source>
        <dbReference type="EMBL" id="MDX6806662.1"/>
    </source>
</evidence>
<dbReference type="EMBL" id="JAXAFJ010000006">
    <property type="protein sequence ID" value="MDX6806662.1"/>
    <property type="molecule type" value="Genomic_DNA"/>
</dbReference>
<sequence length="113" mass="12648">MNAAAHHKPLTDFLEKATDLINAGQYRQASEAFLVFEKEHPTSDYHVLEAIPFRIQNHLTAKGGTATAFTKLSLRHNTWTTEVVEAFRNPAKFEEYVHGLEAKVKELAGNKAA</sequence>
<dbReference type="Proteomes" id="UP001274321">
    <property type="component" value="Unassembled WGS sequence"/>
</dbReference>
<dbReference type="RefSeq" id="WP_319844788.1">
    <property type="nucleotide sequence ID" value="NZ_JAXAFJ010000006.1"/>
</dbReference>
<proteinExistence type="predicted"/>